<sequence>MLSKLLGAAFEPCALHLLEFSHSLTDAIRISRAAKHEKCPASHAAHATPTSKGVDFGSQNHMSIKKTGAVEGVGAGSSLSCRILFAWVCKALKACKKETPPPSKSNKKHSPTLRELWKLEAQQKNSLLMNLPTKMQ</sequence>
<evidence type="ECO:0000313" key="1">
    <source>
        <dbReference type="EMBL" id="KAK7361287.1"/>
    </source>
</evidence>
<gene>
    <name evidence="1" type="ORF">VNO77_03337</name>
</gene>
<dbReference type="EMBL" id="JAYMYQ010000001">
    <property type="protein sequence ID" value="KAK7361287.1"/>
    <property type="molecule type" value="Genomic_DNA"/>
</dbReference>
<proteinExistence type="predicted"/>
<protein>
    <submittedName>
        <fullName evidence="1">Uncharacterized protein</fullName>
    </submittedName>
</protein>
<reference evidence="1 2" key="1">
    <citation type="submission" date="2024-01" db="EMBL/GenBank/DDBJ databases">
        <title>The genomes of 5 underutilized Papilionoideae crops provide insights into root nodulation and disease resistanc.</title>
        <authorList>
            <person name="Jiang F."/>
        </authorList>
    </citation>
    <scope>NUCLEOTIDE SEQUENCE [LARGE SCALE GENOMIC DNA]</scope>
    <source>
        <strain evidence="1">LVBAO_FW01</strain>
        <tissue evidence="1">Leaves</tissue>
    </source>
</reference>
<dbReference type="Proteomes" id="UP001367508">
    <property type="component" value="Unassembled WGS sequence"/>
</dbReference>
<evidence type="ECO:0000313" key="2">
    <source>
        <dbReference type="Proteomes" id="UP001367508"/>
    </source>
</evidence>
<keyword evidence="2" id="KW-1185">Reference proteome</keyword>
<name>A0AAN9MV67_CANGL</name>
<organism evidence="1 2">
    <name type="scientific">Canavalia gladiata</name>
    <name type="common">Sword bean</name>
    <name type="synonym">Dolichos gladiatus</name>
    <dbReference type="NCBI Taxonomy" id="3824"/>
    <lineage>
        <taxon>Eukaryota</taxon>
        <taxon>Viridiplantae</taxon>
        <taxon>Streptophyta</taxon>
        <taxon>Embryophyta</taxon>
        <taxon>Tracheophyta</taxon>
        <taxon>Spermatophyta</taxon>
        <taxon>Magnoliopsida</taxon>
        <taxon>eudicotyledons</taxon>
        <taxon>Gunneridae</taxon>
        <taxon>Pentapetalae</taxon>
        <taxon>rosids</taxon>
        <taxon>fabids</taxon>
        <taxon>Fabales</taxon>
        <taxon>Fabaceae</taxon>
        <taxon>Papilionoideae</taxon>
        <taxon>50 kb inversion clade</taxon>
        <taxon>NPAAA clade</taxon>
        <taxon>indigoferoid/millettioid clade</taxon>
        <taxon>Phaseoleae</taxon>
        <taxon>Canavalia</taxon>
    </lineage>
</organism>
<dbReference type="AlphaFoldDB" id="A0AAN9MV67"/>
<comment type="caution">
    <text evidence="1">The sequence shown here is derived from an EMBL/GenBank/DDBJ whole genome shotgun (WGS) entry which is preliminary data.</text>
</comment>
<accession>A0AAN9MV67</accession>